<dbReference type="Gene3D" id="3.30.710.10">
    <property type="entry name" value="Potassium Channel Kv1.1, Chain A"/>
    <property type="match status" value="1"/>
</dbReference>
<evidence type="ECO:0000313" key="1">
    <source>
        <dbReference type="EMBL" id="PCH36298.1"/>
    </source>
</evidence>
<proteinExistence type="predicted"/>
<keyword evidence="2" id="KW-1185">Reference proteome</keyword>
<reference evidence="1 2" key="1">
    <citation type="journal article" date="2012" name="Science">
        <title>The Paleozoic origin of enzymatic lignin decomposition reconstructed from 31 fungal genomes.</title>
        <authorList>
            <person name="Floudas D."/>
            <person name="Binder M."/>
            <person name="Riley R."/>
            <person name="Barry K."/>
            <person name="Blanchette R.A."/>
            <person name="Henrissat B."/>
            <person name="Martinez A.T."/>
            <person name="Otillar R."/>
            <person name="Spatafora J.W."/>
            <person name="Yadav J.S."/>
            <person name="Aerts A."/>
            <person name="Benoit I."/>
            <person name="Boyd A."/>
            <person name="Carlson A."/>
            <person name="Copeland A."/>
            <person name="Coutinho P.M."/>
            <person name="de Vries R.P."/>
            <person name="Ferreira P."/>
            <person name="Findley K."/>
            <person name="Foster B."/>
            <person name="Gaskell J."/>
            <person name="Glotzer D."/>
            <person name="Gorecki P."/>
            <person name="Heitman J."/>
            <person name="Hesse C."/>
            <person name="Hori C."/>
            <person name="Igarashi K."/>
            <person name="Jurgens J.A."/>
            <person name="Kallen N."/>
            <person name="Kersten P."/>
            <person name="Kohler A."/>
            <person name="Kuees U."/>
            <person name="Kumar T.K.A."/>
            <person name="Kuo A."/>
            <person name="LaButti K."/>
            <person name="Larrondo L.F."/>
            <person name="Lindquist E."/>
            <person name="Ling A."/>
            <person name="Lombard V."/>
            <person name="Lucas S."/>
            <person name="Lundell T."/>
            <person name="Martin R."/>
            <person name="McLaughlin D.J."/>
            <person name="Morgenstern I."/>
            <person name="Morin E."/>
            <person name="Murat C."/>
            <person name="Nagy L.G."/>
            <person name="Nolan M."/>
            <person name="Ohm R.A."/>
            <person name="Patyshakuliyeva A."/>
            <person name="Rokas A."/>
            <person name="Ruiz-Duenas F.J."/>
            <person name="Sabat G."/>
            <person name="Salamov A."/>
            <person name="Samejima M."/>
            <person name="Schmutz J."/>
            <person name="Slot J.C."/>
            <person name="St John F."/>
            <person name="Stenlid J."/>
            <person name="Sun H."/>
            <person name="Sun S."/>
            <person name="Syed K."/>
            <person name="Tsang A."/>
            <person name="Wiebenga A."/>
            <person name="Young D."/>
            <person name="Pisabarro A."/>
            <person name="Eastwood D.C."/>
            <person name="Martin F."/>
            <person name="Cullen D."/>
            <person name="Grigoriev I.V."/>
            <person name="Hibbett D.S."/>
        </authorList>
    </citation>
    <scope>NUCLEOTIDE SEQUENCE [LARGE SCALE GENOMIC DNA]</scope>
    <source>
        <strain evidence="1 2">MD-104</strain>
    </source>
</reference>
<dbReference type="OrthoDB" id="6359816at2759"/>
<dbReference type="OMA" id="WIAVERK"/>
<dbReference type="Proteomes" id="UP000218811">
    <property type="component" value="Unassembled WGS sequence"/>
</dbReference>
<protein>
    <submittedName>
        <fullName evidence="1">Uncharacterized protein</fullName>
    </submittedName>
</protein>
<dbReference type="InterPro" id="IPR011333">
    <property type="entry name" value="SKP1/BTB/POZ_sf"/>
</dbReference>
<evidence type="ECO:0000313" key="2">
    <source>
        <dbReference type="Proteomes" id="UP000218811"/>
    </source>
</evidence>
<dbReference type="EMBL" id="KB467876">
    <property type="protein sequence ID" value="PCH36298.1"/>
    <property type="molecule type" value="Genomic_DNA"/>
</dbReference>
<name>A0A2H3JF33_WOLCO</name>
<organism evidence="1 2">
    <name type="scientific">Wolfiporia cocos (strain MD-104)</name>
    <name type="common">Brown rot fungus</name>
    <dbReference type="NCBI Taxonomy" id="742152"/>
    <lineage>
        <taxon>Eukaryota</taxon>
        <taxon>Fungi</taxon>
        <taxon>Dikarya</taxon>
        <taxon>Basidiomycota</taxon>
        <taxon>Agaricomycotina</taxon>
        <taxon>Agaricomycetes</taxon>
        <taxon>Polyporales</taxon>
        <taxon>Phaeolaceae</taxon>
        <taxon>Wolfiporia</taxon>
    </lineage>
</organism>
<accession>A0A2H3JF33</accession>
<dbReference type="STRING" id="742152.A0A2H3JF33"/>
<sequence>MEEATQLMIAAIKAQTSQSPLRTFAIAYIHDLEDIASKSAEEVERQQLCISYVDELETIPAKAYIRLLDFCMVKKTPRPYTFCHGSNISQQQSSVQTPLPGARATRNASPPLDDLPGADIIIRTSDMVEFRVHRVILNMGAPGLLRISPTPYQHSPDSSDNGIPSSNALPLLQLAEKCETISTLLRMCYPCDSPILLSNFDALYTAAKKYSMQMVMDRLRHELINLLKGCDDSEPYYLLACRHSFKDIVYKSAKAFSERDLGVWIAVERKPKSIWRQSFDAVPASAVFRLLQFHRKTKAEALALTSKWVPKPHRFGNVFDPTTTFDAVANACQLPAYRPSRYPCWLSLFMSKVRPVLEEKPRGSSIRDKVMDILLDLQGELLNAQSKQICTMCRRSITTEQLKRMVRDFADKVDEVANKVNLPSAIASSMVIESHK</sequence>
<gene>
    <name evidence="1" type="ORF">WOLCODRAFT_157012</name>
</gene>
<dbReference type="AlphaFoldDB" id="A0A2H3JF33"/>